<dbReference type="RefSeq" id="WP_129131708.1">
    <property type="nucleotide sequence ID" value="NZ_SDHW01000004.1"/>
</dbReference>
<proteinExistence type="predicted"/>
<dbReference type="SUPFAM" id="SSF46894">
    <property type="entry name" value="C-terminal effector domain of the bipartite response regulators"/>
    <property type="match status" value="1"/>
</dbReference>
<dbReference type="Pfam" id="PF00196">
    <property type="entry name" value="GerE"/>
    <property type="match status" value="1"/>
</dbReference>
<dbReference type="PRINTS" id="PR00038">
    <property type="entry name" value="HTHLUXR"/>
</dbReference>
<dbReference type="GO" id="GO:0006355">
    <property type="term" value="P:regulation of DNA-templated transcription"/>
    <property type="evidence" value="ECO:0007669"/>
    <property type="project" value="InterPro"/>
</dbReference>
<dbReference type="CDD" id="cd06170">
    <property type="entry name" value="LuxR_C_like"/>
    <property type="match status" value="1"/>
</dbReference>
<dbReference type="AlphaFoldDB" id="A0A4Q1CGW2"/>
<dbReference type="PROSITE" id="PS00622">
    <property type="entry name" value="HTH_LUXR_1"/>
    <property type="match status" value="1"/>
</dbReference>
<dbReference type="OrthoDB" id="965844at2"/>
<sequence>MKEDPFQQKFSNVLAGTERKRLHNKTAIKQFAFAKLYNLFLTTDSFYFIVNHRKPSVEYVSKEIEKVLGYKVQEFNWEFLSSGLHQNDRLWFLAIANAVIDFFAHLPLEKQMQYKVRYDIRYRKKNGLYTRLLYQGILLEQDAKGRIVRSFGLFTDIGYLKKEGNPVLSFIAVNDDPSFYDVVAHSLLADNREALTTREKQVLKLMIEGKPSKQIGSVLKISKQTVDTHRKNMLRKKHLHNTGELIGKAIRYGWL</sequence>
<keyword evidence="6" id="KW-1185">Reference proteome</keyword>
<feature type="domain" description="HTH luxR-type" evidence="4">
    <location>
        <begin position="188"/>
        <end position="253"/>
    </location>
</feature>
<dbReference type="PANTHER" id="PTHR44688:SF16">
    <property type="entry name" value="DNA-BINDING TRANSCRIPTIONAL ACTIVATOR DEVR_DOSR"/>
    <property type="match status" value="1"/>
</dbReference>
<dbReference type="InterPro" id="IPR000792">
    <property type="entry name" value="Tscrpt_reg_LuxR_C"/>
</dbReference>
<dbReference type="Proteomes" id="UP000290204">
    <property type="component" value="Unassembled WGS sequence"/>
</dbReference>
<dbReference type="Gene3D" id="1.10.10.10">
    <property type="entry name" value="Winged helix-like DNA-binding domain superfamily/Winged helix DNA-binding domain"/>
    <property type="match status" value="1"/>
</dbReference>
<dbReference type="InterPro" id="IPR016032">
    <property type="entry name" value="Sig_transdc_resp-reg_C-effctor"/>
</dbReference>
<evidence type="ECO:0000256" key="2">
    <source>
        <dbReference type="ARBA" id="ARBA00023125"/>
    </source>
</evidence>
<dbReference type="SUPFAM" id="SSF55785">
    <property type="entry name" value="PYP-like sensor domain (PAS domain)"/>
    <property type="match status" value="1"/>
</dbReference>
<comment type="caution">
    <text evidence="5">The sequence shown here is derived from an EMBL/GenBank/DDBJ whole genome shotgun (WGS) entry which is preliminary data.</text>
</comment>
<reference evidence="5 6" key="1">
    <citation type="submission" date="2019-01" db="EMBL/GenBank/DDBJ databases">
        <title>Lacibacter sp. strain TTM-7.</title>
        <authorList>
            <person name="Chen W.-M."/>
        </authorList>
    </citation>
    <scope>NUCLEOTIDE SEQUENCE [LARGE SCALE GENOMIC DNA]</scope>
    <source>
        <strain evidence="5 6">TTM-7</strain>
    </source>
</reference>
<keyword evidence="1" id="KW-0805">Transcription regulation</keyword>
<dbReference type="SMART" id="SM00421">
    <property type="entry name" value="HTH_LUXR"/>
    <property type="match status" value="1"/>
</dbReference>
<evidence type="ECO:0000256" key="1">
    <source>
        <dbReference type="ARBA" id="ARBA00023015"/>
    </source>
</evidence>
<dbReference type="PROSITE" id="PS50043">
    <property type="entry name" value="HTH_LUXR_2"/>
    <property type="match status" value="1"/>
</dbReference>
<dbReference type="PANTHER" id="PTHR44688">
    <property type="entry name" value="DNA-BINDING TRANSCRIPTIONAL ACTIVATOR DEVR_DOSR"/>
    <property type="match status" value="1"/>
</dbReference>
<protein>
    <recommendedName>
        <fullName evidence="4">HTH luxR-type domain-containing protein</fullName>
    </recommendedName>
</protein>
<dbReference type="GO" id="GO:0003677">
    <property type="term" value="F:DNA binding"/>
    <property type="evidence" value="ECO:0007669"/>
    <property type="project" value="UniProtKB-KW"/>
</dbReference>
<evidence type="ECO:0000256" key="3">
    <source>
        <dbReference type="ARBA" id="ARBA00023163"/>
    </source>
</evidence>
<evidence type="ECO:0000313" key="5">
    <source>
        <dbReference type="EMBL" id="RXK59405.1"/>
    </source>
</evidence>
<organism evidence="5 6">
    <name type="scientific">Lacibacter luteus</name>
    <dbReference type="NCBI Taxonomy" id="2508719"/>
    <lineage>
        <taxon>Bacteria</taxon>
        <taxon>Pseudomonadati</taxon>
        <taxon>Bacteroidota</taxon>
        <taxon>Chitinophagia</taxon>
        <taxon>Chitinophagales</taxon>
        <taxon>Chitinophagaceae</taxon>
        <taxon>Lacibacter</taxon>
    </lineage>
</organism>
<dbReference type="Gene3D" id="3.30.450.20">
    <property type="entry name" value="PAS domain"/>
    <property type="match status" value="1"/>
</dbReference>
<evidence type="ECO:0000259" key="4">
    <source>
        <dbReference type="PROSITE" id="PS50043"/>
    </source>
</evidence>
<keyword evidence="3" id="KW-0804">Transcription</keyword>
<dbReference type="InterPro" id="IPR036388">
    <property type="entry name" value="WH-like_DNA-bd_sf"/>
</dbReference>
<dbReference type="InterPro" id="IPR035965">
    <property type="entry name" value="PAS-like_dom_sf"/>
</dbReference>
<keyword evidence="2" id="KW-0238">DNA-binding</keyword>
<gene>
    <name evidence="5" type="ORF">ESA94_14830</name>
</gene>
<evidence type="ECO:0000313" key="6">
    <source>
        <dbReference type="Proteomes" id="UP000290204"/>
    </source>
</evidence>
<dbReference type="EMBL" id="SDHW01000004">
    <property type="protein sequence ID" value="RXK59405.1"/>
    <property type="molecule type" value="Genomic_DNA"/>
</dbReference>
<accession>A0A4Q1CGW2</accession>
<name>A0A4Q1CGW2_9BACT</name>